<sequence length="252" mass="27779">MAKVYYSQEDLRWKNTPYTNRNDPTQTIGTSACGPTCFAMAASSLLGKSILPTEAAKFAVDNDFRTDDQGTKWTYFAAAAKKYGLACEQTGTMETVKAALATGALVVASMRSGHFTAGGHYILLVGIGGGWFDVYDPNQDNRKYGSDGLIDQGVKDDGKVRAKESVIRNEARQFWIINKPVIEEEEQPMIAAEKNEFEELTSRVEALEKKIEAPAWFLKEFGSGNLNGLISEPKFTSEGWRVLSVALRAIKK</sequence>
<proteinExistence type="predicted"/>
<evidence type="ECO:0000259" key="1">
    <source>
        <dbReference type="Pfam" id="PF13529"/>
    </source>
</evidence>
<dbReference type="InterPro" id="IPR039564">
    <property type="entry name" value="Peptidase_C39-like"/>
</dbReference>
<accession>A0A841SM71</accession>
<evidence type="ECO:0000313" key="3">
    <source>
        <dbReference type="Proteomes" id="UP000535838"/>
    </source>
</evidence>
<feature type="domain" description="Peptidase C39-like" evidence="1">
    <location>
        <begin position="15"/>
        <end position="138"/>
    </location>
</feature>
<comment type="caution">
    <text evidence="2">The sequence shown here is derived from an EMBL/GenBank/DDBJ whole genome shotgun (WGS) entry which is preliminary data.</text>
</comment>
<gene>
    <name evidence="2" type="ORF">H7B67_05595</name>
</gene>
<name>A0A841SM71_9BACL</name>
<dbReference type="RefSeq" id="WP_185118811.1">
    <property type="nucleotide sequence ID" value="NZ_JACJVQ010000005.1"/>
</dbReference>
<organism evidence="2 3">
    <name type="scientific">Cohnella thailandensis</name>
    <dbReference type="NCBI Taxonomy" id="557557"/>
    <lineage>
        <taxon>Bacteria</taxon>
        <taxon>Bacillati</taxon>
        <taxon>Bacillota</taxon>
        <taxon>Bacilli</taxon>
        <taxon>Bacillales</taxon>
        <taxon>Paenibacillaceae</taxon>
        <taxon>Cohnella</taxon>
    </lineage>
</organism>
<dbReference type="Proteomes" id="UP000535838">
    <property type="component" value="Unassembled WGS sequence"/>
</dbReference>
<evidence type="ECO:0000313" key="2">
    <source>
        <dbReference type="EMBL" id="MBB6633573.1"/>
    </source>
</evidence>
<protein>
    <submittedName>
        <fullName evidence="2">C39 family peptidase</fullName>
    </submittedName>
</protein>
<keyword evidence="3" id="KW-1185">Reference proteome</keyword>
<dbReference type="Pfam" id="PF13529">
    <property type="entry name" value="Peptidase_C39_2"/>
    <property type="match status" value="1"/>
</dbReference>
<dbReference type="AlphaFoldDB" id="A0A841SM71"/>
<reference evidence="2 3" key="1">
    <citation type="submission" date="2020-08" db="EMBL/GenBank/DDBJ databases">
        <title>Cohnella phylogeny.</title>
        <authorList>
            <person name="Dunlap C."/>
        </authorList>
    </citation>
    <scope>NUCLEOTIDE SEQUENCE [LARGE SCALE GENOMIC DNA]</scope>
    <source>
        <strain evidence="2 3">DSM 25241</strain>
    </source>
</reference>
<dbReference type="EMBL" id="JACJVQ010000005">
    <property type="protein sequence ID" value="MBB6633573.1"/>
    <property type="molecule type" value="Genomic_DNA"/>
</dbReference>
<dbReference type="Gene3D" id="3.90.70.10">
    <property type="entry name" value="Cysteine proteinases"/>
    <property type="match status" value="1"/>
</dbReference>